<evidence type="ECO:0000259" key="4">
    <source>
        <dbReference type="PROSITE" id="PS50011"/>
    </source>
</evidence>
<gene>
    <name evidence="5" type="ORF">THRCLA_07175</name>
</gene>
<evidence type="ECO:0000313" key="5">
    <source>
        <dbReference type="EMBL" id="OQR96788.1"/>
    </source>
</evidence>
<keyword evidence="2" id="KW-0067">ATP-binding</keyword>
<dbReference type="InterPro" id="IPR017441">
    <property type="entry name" value="Protein_kinase_ATP_BS"/>
</dbReference>
<keyword evidence="2" id="KW-0547">Nucleotide-binding</keyword>
<dbReference type="InterPro" id="IPR011009">
    <property type="entry name" value="Kinase-like_dom_sf"/>
</dbReference>
<sequence length="508" mass="57953">MQVEEKNLLLAGEVLLGRWKVIEKIGEGTFSQIFTAFDLTNTSLKVAVKVEAPSEMKPVLEWESQVLLALQKRSPYVCKYYHHGKHGDNFILIMELLGDNMSKLRGAPDATHGVPLAKCVAAGIQMIDCLESFHDAGFIHRDIKASNFALSNGPAVNKKYYIIDFGLSKQHLTPEGAVVSAREKAEFRGTSMYASLRAHRREELGRRDDLWSWFYLVLDFIRGELPWAFDAQKKYREVVVELKEYYSEQHLPQLVDGLPGSRHLLKIAEYLSTLEYADAPNYTFLRKCLKAVEDKDDEEILLEEWDSMETTKMRVQTWQERLEKEQMSDETLLKVVAKHYGSFFDLTDMSVNELLRVQEDIWKVERRVSKNALAFQTFGERRLREQKKRQEGLQKRREADMRIRESMESAKRLKAQHEAQREAAREAARAKEIAKEARNSPKPATEQEAAPSLTTPVATTPSTTQSSKAQTPSATQAPKTATPPASTESPAPVPSNDPPRRKRTRWDA</sequence>
<feature type="domain" description="Protein kinase" evidence="4">
    <location>
        <begin position="19"/>
        <end position="311"/>
    </location>
</feature>
<protein>
    <recommendedName>
        <fullName evidence="1">Casein kinase I</fullName>
    </recommendedName>
</protein>
<dbReference type="InterPro" id="IPR000719">
    <property type="entry name" value="Prot_kinase_dom"/>
</dbReference>
<dbReference type="SUPFAM" id="SSF56112">
    <property type="entry name" value="Protein kinase-like (PK-like)"/>
    <property type="match status" value="1"/>
</dbReference>
<dbReference type="OrthoDB" id="5979581at2759"/>
<dbReference type="PROSITE" id="PS50011">
    <property type="entry name" value="PROTEIN_KINASE_DOM"/>
    <property type="match status" value="1"/>
</dbReference>
<dbReference type="GO" id="GO:0004672">
    <property type="term" value="F:protein kinase activity"/>
    <property type="evidence" value="ECO:0007669"/>
    <property type="project" value="InterPro"/>
</dbReference>
<accession>A0A1V9ZFL9</accession>
<keyword evidence="6" id="KW-1185">Reference proteome</keyword>
<dbReference type="InterPro" id="IPR050235">
    <property type="entry name" value="CK1_Ser-Thr_kinase"/>
</dbReference>
<feature type="region of interest" description="Disordered" evidence="3">
    <location>
        <begin position="407"/>
        <end position="508"/>
    </location>
</feature>
<keyword evidence="5" id="KW-0418">Kinase</keyword>
<keyword evidence="5" id="KW-0808">Transferase</keyword>
<dbReference type="AlphaFoldDB" id="A0A1V9ZFL9"/>
<dbReference type="Gene3D" id="1.10.510.10">
    <property type="entry name" value="Transferase(Phosphotransferase) domain 1"/>
    <property type="match status" value="1"/>
</dbReference>
<name>A0A1V9ZFL9_9STRA</name>
<dbReference type="STRING" id="74557.A0A1V9ZFL9"/>
<comment type="caution">
    <text evidence="5">The sequence shown here is derived from an EMBL/GenBank/DDBJ whole genome shotgun (WGS) entry which is preliminary data.</text>
</comment>
<evidence type="ECO:0000256" key="2">
    <source>
        <dbReference type="PROSITE-ProRule" id="PRU10141"/>
    </source>
</evidence>
<evidence type="ECO:0000313" key="6">
    <source>
        <dbReference type="Proteomes" id="UP000243217"/>
    </source>
</evidence>
<evidence type="ECO:0000256" key="1">
    <source>
        <dbReference type="ARBA" id="ARBA00023860"/>
    </source>
</evidence>
<organism evidence="5 6">
    <name type="scientific">Thraustotheca clavata</name>
    <dbReference type="NCBI Taxonomy" id="74557"/>
    <lineage>
        <taxon>Eukaryota</taxon>
        <taxon>Sar</taxon>
        <taxon>Stramenopiles</taxon>
        <taxon>Oomycota</taxon>
        <taxon>Saprolegniomycetes</taxon>
        <taxon>Saprolegniales</taxon>
        <taxon>Achlyaceae</taxon>
        <taxon>Thraustotheca</taxon>
    </lineage>
</organism>
<proteinExistence type="predicted"/>
<feature type="binding site" evidence="2">
    <location>
        <position position="49"/>
    </location>
    <ligand>
        <name>ATP</name>
        <dbReference type="ChEBI" id="CHEBI:30616"/>
    </ligand>
</feature>
<feature type="compositionally biased region" description="Low complexity" evidence="3">
    <location>
        <begin position="449"/>
        <end position="490"/>
    </location>
</feature>
<feature type="compositionally biased region" description="Basic and acidic residues" evidence="3">
    <location>
        <begin position="407"/>
        <end position="439"/>
    </location>
</feature>
<dbReference type="SMART" id="SM00220">
    <property type="entry name" value="S_TKc"/>
    <property type="match status" value="1"/>
</dbReference>
<dbReference type="Pfam" id="PF00069">
    <property type="entry name" value="Pkinase"/>
    <property type="match status" value="1"/>
</dbReference>
<dbReference type="EMBL" id="JNBS01001950">
    <property type="protein sequence ID" value="OQR96788.1"/>
    <property type="molecule type" value="Genomic_DNA"/>
</dbReference>
<dbReference type="GO" id="GO:0005524">
    <property type="term" value="F:ATP binding"/>
    <property type="evidence" value="ECO:0007669"/>
    <property type="project" value="UniProtKB-UniRule"/>
</dbReference>
<reference evidence="5 6" key="1">
    <citation type="journal article" date="2014" name="Genome Biol. Evol.">
        <title>The secreted proteins of Achlya hypogyna and Thraustotheca clavata identify the ancestral oomycete secretome and reveal gene acquisitions by horizontal gene transfer.</title>
        <authorList>
            <person name="Misner I."/>
            <person name="Blouin N."/>
            <person name="Leonard G."/>
            <person name="Richards T.A."/>
            <person name="Lane C.E."/>
        </authorList>
    </citation>
    <scope>NUCLEOTIDE SEQUENCE [LARGE SCALE GENOMIC DNA]</scope>
    <source>
        <strain evidence="5 6">ATCC 34112</strain>
    </source>
</reference>
<dbReference type="Proteomes" id="UP000243217">
    <property type="component" value="Unassembled WGS sequence"/>
</dbReference>
<evidence type="ECO:0000256" key="3">
    <source>
        <dbReference type="SAM" id="MobiDB-lite"/>
    </source>
</evidence>
<dbReference type="PANTHER" id="PTHR11909">
    <property type="entry name" value="CASEIN KINASE-RELATED"/>
    <property type="match status" value="1"/>
</dbReference>
<dbReference type="PROSITE" id="PS00107">
    <property type="entry name" value="PROTEIN_KINASE_ATP"/>
    <property type="match status" value="1"/>
</dbReference>